<dbReference type="PIRSF" id="PIRSF036542">
    <property type="entry name" value="SpmA_SpmB"/>
    <property type="match status" value="1"/>
</dbReference>
<feature type="transmembrane region" description="Helical" evidence="1">
    <location>
        <begin position="383"/>
        <end position="407"/>
    </location>
</feature>
<feature type="transmembrane region" description="Helical" evidence="1">
    <location>
        <begin position="6"/>
        <end position="23"/>
    </location>
</feature>
<gene>
    <name evidence="3" type="ORF">MSZNOR_3898</name>
</gene>
<dbReference type="Pfam" id="PF07670">
    <property type="entry name" value="Gate"/>
    <property type="match status" value="2"/>
</dbReference>
<dbReference type="PANTHER" id="PTHR35793">
    <property type="entry name" value="INNER MEMBRANE PROTEIN YJIG"/>
    <property type="match status" value="1"/>
</dbReference>
<dbReference type="RefSeq" id="WP_317963406.1">
    <property type="nucleotide sequence ID" value="NZ_OX458333.1"/>
</dbReference>
<feature type="transmembrane region" description="Helical" evidence="1">
    <location>
        <begin position="203"/>
        <end position="224"/>
    </location>
</feature>
<feature type="domain" description="Nucleoside transporter/FeoB GTPase Gate" evidence="2">
    <location>
        <begin position="275"/>
        <end position="378"/>
    </location>
</feature>
<dbReference type="Proteomes" id="UP001162030">
    <property type="component" value="Chromosome"/>
</dbReference>
<dbReference type="InterPro" id="IPR011415">
    <property type="entry name" value="SpmA_SpmB"/>
</dbReference>
<evidence type="ECO:0000313" key="4">
    <source>
        <dbReference type="Proteomes" id="UP001162030"/>
    </source>
</evidence>
<keyword evidence="4" id="KW-1185">Reference proteome</keyword>
<evidence type="ECO:0000313" key="3">
    <source>
        <dbReference type="EMBL" id="CAI8923978.1"/>
    </source>
</evidence>
<dbReference type="PANTHER" id="PTHR35793:SF2">
    <property type="entry name" value="INNER MEMBRANE PROTEIN YJIG"/>
    <property type="match status" value="1"/>
</dbReference>
<feature type="transmembrane region" description="Helical" evidence="1">
    <location>
        <begin position="139"/>
        <end position="159"/>
    </location>
</feature>
<keyword evidence="1" id="KW-1133">Transmembrane helix</keyword>
<name>A0ABM9I6J7_9GAMM</name>
<organism evidence="3 4">
    <name type="scientific">Methylocaldum szegediense</name>
    <dbReference type="NCBI Taxonomy" id="73780"/>
    <lineage>
        <taxon>Bacteria</taxon>
        <taxon>Pseudomonadati</taxon>
        <taxon>Pseudomonadota</taxon>
        <taxon>Gammaproteobacteria</taxon>
        <taxon>Methylococcales</taxon>
        <taxon>Methylococcaceae</taxon>
        <taxon>Methylocaldum</taxon>
    </lineage>
</organism>
<feature type="domain" description="Nucleoside transporter/FeoB GTPase Gate" evidence="2">
    <location>
        <begin position="48"/>
        <end position="159"/>
    </location>
</feature>
<dbReference type="InterPro" id="IPR052549">
    <property type="entry name" value="SpmB"/>
</dbReference>
<feature type="transmembrane region" description="Helical" evidence="1">
    <location>
        <begin position="236"/>
        <end position="257"/>
    </location>
</feature>
<feature type="transmembrane region" description="Helical" evidence="1">
    <location>
        <begin position="171"/>
        <end position="191"/>
    </location>
</feature>
<dbReference type="EMBL" id="OX458333">
    <property type="protein sequence ID" value="CAI8923978.1"/>
    <property type="molecule type" value="Genomic_DNA"/>
</dbReference>
<reference evidence="3 4" key="1">
    <citation type="submission" date="2023-03" db="EMBL/GenBank/DDBJ databases">
        <authorList>
            <person name="Pearce D."/>
        </authorList>
    </citation>
    <scope>NUCLEOTIDE SEQUENCE [LARGE SCALE GENOMIC DNA]</scope>
    <source>
        <strain evidence="3">Msz</strain>
    </source>
</reference>
<keyword evidence="1" id="KW-0472">Membrane</keyword>
<dbReference type="InterPro" id="IPR011642">
    <property type="entry name" value="Gate_dom"/>
</dbReference>
<evidence type="ECO:0000259" key="2">
    <source>
        <dbReference type="Pfam" id="PF07670"/>
    </source>
</evidence>
<keyword evidence="1" id="KW-0812">Transmembrane</keyword>
<accession>A0ABM9I6J7</accession>
<evidence type="ECO:0000256" key="1">
    <source>
        <dbReference type="SAM" id="Phobius"/>
    </source>
</evidence>
<sequence length="408" mass="43627">MNYLWVGFFLAAFVSGLVQWLWLDDAEVFARLMQAVFDSAKAAFEIALGLTGALTFWLGILRVGERGGFLKLLTRGLTPLLHRLMPQVPPNHPAMGAVVMNLSANILGLDNAATPLGIKAMRELQSLNPKPDTASDAQILFFVINASSITLFPISILAFRAQMGAAHPGDVVVPILMATFCSTLAGFASVALRQHIGLRDPVVLAYIGGFGLAIIGLAFYFGSLNQDEMQRNSASFSNLLLFSLIALFLAGAIRHRINAYEAFVDGAKEGFHTAITILPYLVAMLVAVGVLRASGLLDAIMSGMRFLCEAAQIDGRFVDALPTALIKPFSGSGARAMMLDSMRAFGVDSFPARLATIIQGSTETTFYVLAVYFGAAGVKNVRYAIGCGLLADLAGVLAAIVITYRFFG</sequence>
<protein>
    <submittedName>
        <fullName evidence="3">Spore maturation protein A</fullName>
    </submittedName>
</protein>
<feature type="transmembrane region" description="Helical" evidence="1">
    <location>
        <begin position="43"/>
        <end position="63"/>
    </location>
</feature>
<proteinExistence type="predicted"/>
<feature type="transmembrane region" description="Helical" evidence="1">
    <location>
        <begin position="277"/>
        <end position="297"/>
    </location>
</feature>